<feature type="compositionally biased region" description="Polar residues" evidence="2">
    <location>
        <begin position="323"/>
        <end position="334"/>
    </location>
</feature>
<dbReference type="InParanoid" id="A0A316YH46"/>
<feature type="compositionally biased region" description="Basic residues" evidence="2">
    <location>
        <begin position="830"/>
        <end position="841"/>
    </location>
</feature>
<proteinExistence type="predicted"/>
<dbReference type="RefSeq" id="XP_025375669.1">
    <property type="nucleotide sequence ID" value="XM_025524485.1"/>
</dbReference>
<feature type="region of interest" description="Disordered" evidence="2">
    <location>
        <begin position="466"/>
        <end position="485"/>
    </location>
</feature>
<accession>A0A316YH46</accession>
<name>A0A316YH46_9BASI</name>
<feature type="region of interest" description="Disordered" evidence="2">
    <location>
        <begin position="527"/>
        <end position="591"/>
    </location>
</feature>
<feature type="compositionally biased region" description="Basic residues" evidence="2">
    <location>
        <begin position="550"/>
        <end position="559"/>
    </location>
</feature>
<feature type="region of interest" description="Disordered" evidence="2">
    <location>
        <begin position="322"/>
        <end position="349"/>
    </location>
</feature>
<feature type="compositionally biased region" description="Basic residues" evidence="2">
    <location>
        <begin position="287"/>
        <end position="299"/>
    </location>
</feature>
<keyword evidence="5" id="KW-1185">Reference proteome</keyword>
<feature type="coiled-coil region" evidence="1">
    <location>
        <begin position="142"/>
        <end position="174"/>
    </location>
</feature>
<evidence type="ECO:0000256" key="2">
    <source>
        <dbReference type="SAM" id="MobiDB-lite"/>
    </source>
</evidence>
<evidence type="ECO:0000313" key="5">
    <source>
        <dbReference type="Proteomes" id="UP000245768"/>
    </source>
</evidence>
<evidence type="ECO:0000256" key="3">
    <source>
        <dbReference type="SAM" id="SignalP"/>
    </source>
</evidence>
<dbReference type="AlphaFoldDB" id="A0A316YH46"/>
<organism evidence="4 5">
    <name type="scientific">Acaromyces ingoldii</name>
    <dbReference type="NCBI Taxonomy" id="215250"/>
    <lineage>
        <taxon>Eukaryota</taxon>
        <taxon>Fungi</taxon>
        <taxon>Dikarya</taxon>
        <taxon>Basidiomycota</taxon>
        <taxon>Ustilaginomycotina</taxon>
        <taxon>Exobasidiomycetes</taxon>
        <taxon>Exobasidiales</taxon>
        <taxon>Cryptobasidiaceae</taxon>
        <taxon>Acaromyces</taxon>
    </lineage>
</organism>
<dbReference type="EMBL" id="KZ819638">
    <property type="protein sequence ID" value="PWN88471.1"/>
    <property type="molecule type" value="Genomic_DNA"/>
</dbReference>
<feature type="region of interest" description="Disordered" evidence="2">
    <location>
        <begin position="269"/>
        <end position="300"/>
    </location>
</feature>
<dbReference type="Proteomes" id="UP000245768">
    <property type="component" value="Unassembled WGS sequence"/>
</dbReference>
<sequence>MRCGVIILFAFVAISATLARPMQDIGELQHDETTESIKDFHVLTPSPFLHEGVTKRGHTSSGTFETGIQSLSPGVAGLLPEEKGPTSAKNPLRRLVKRGKGRKTKEKMVGTSSGEDLGAEIYSAIFADARANQEHILASPEAQEIQKKRLSEQKKKEKEEARQIQQLTQELYQQFAPELHAWEQAQSELSSSHTEGFEGRALGTLRAPQQEYEIVNKEPTTSKNELLAFFDNYTPQTKLGNVYLEKVRNLLEVDSPENVKITIRDVRMDPRNKHPSIQEALDESKKEKKPKFRKKKQGTWKKQETIGSEVLEKLDLHILDRASGTTDNSQQELESMNEKPSGLSNENSQETLKNFQPQNALGTRLKDWLCENFGKYTPDQAQFALTKIKKEVADEATDVHAALDEYVNLLKSQKSRQFKLRSEGTPSRSVCPFKENAFEEHAFGEHAFGGYGFGQDATQCVPRQHRTSKALEGASGGRFPRFEGGENYRSFIPARGYLREFRGALMNQPSESPLEASTSITSRITKASLPQPASQQNERPDERPFEAQARSRRGSRFGKRTTVPARESCSSTDEQQHLQHGNLPRPSSSRQELVEGIRRMSLTGAQESDTPPEQRELSIEQKTAERRCEYQMRECFLRIAYDISDMPGRRTLSAEDAAQNLQVDLGIRAEDNDASLPHDEELLVQKFRNDRRNTSNLVRKATIDRVITHIYERNGVFKPNDWHELEDPASSSSSRRTSSHMASLPIQKEHEWPKVYQKMAENEEAKERRQREEEQKQHEDADNDSVDRRNQPQALSVMSGALTKSGVKNDAQALKNGTENLVLERSEKQKHSKKTSRKPRKSQCSSTSLKPLTKSDRGA</sequence>
<feature type="chain" id="PRO_5016292762" evidence="3">
    <location>
        <begin position="20"/>
        <end position="859"/>
    </location>
</feature>
<evidence type="ECO:0000256" key="1">
    <source>
        <dbReference type="SAM" id="Coils"/>
    </source>
</evidence>
<feature type="region of interest" description="Disordered" evidence="2">
    <location>
        <begin position="720"/>
        <end position="859"/>
    </location>
</feature>
<feature type="region of interest" description="Disordered" evidence="2">
    <location>
        <begin position="602"/>
        <end position="621"/>
    </location>
</feature>
<keyword evidence="3" id="KW-0732">Signal</keyword>
<gene>
    <name evidence="4" type="ORF">FA10DRAFT_296013</name>
</gene>
<reference evidence="4" key="1">
    <citation type="journal article" date="2018" name="Mol. Biol. Evol.">
        <title>Broad Genomic Sampling Reveals a Smut Pathogenic Ancestry of the Fungal Clade Ustilaginomycotina.</title>
        <authorList>
            <person name="Kijpornyongpan T."/>
            <person name="Mondo S.J."/>
            <person name="Barry K."/>
            <person name="Sandor L."/>
            <person name="Lee J."/>
            <person name="Lipzen A."/>
            <person name="Pangilinan J."/>
            <person name="LaButti K."/>
            <person name="Hainaut M."/>
            <person name="Henrissat B."/>
            <person name="Grigoriev I.V."/>
            <person name="Spatafora J.W."/>
            <person name="Aime M.C."/>
        </authorList>
    </citation>
    <scope>NUCLEOTIDE SEQUENCE [LARGE SCALE GENOMIC DNA]</scope>
    <source>
        <strain evidence="4">MCA 4198</strain>
    </source>
</reference>
<keyword evidence="1" id="KW-0175">Coiled coil</keyword>
<feature type="compositionally biased region" description="Basic and acidic residues" evidence="2">
    <location>
        <begin position="612"/>
        <end position="621"/>
    </location>
</feature>
<protein>
    <submittedName>
        <fullName evidence="4">Uncharacterized protein</fullName>
    </submittedName>
</protein>
<dbReference type="GeneID" id="37046401"/>
<feature type="compositionally biased region" description="Basic and acidic residues" evidence="2">
    <location>
        <begin position="760"/>
        <end position="790"/>
    </location>
</feature>
<evidence type="ECO:0000313" key="4">
    <source>
        <dbReference type="EMBL" id="PWN88471.1"/>
    </source>
</evidence>
<feature type="signal peptide" evidence="3">
    <location>
        <begin position="1"/>
        <end position="19"/>
    </location>
</feature>